<dbReference type="InterPro" id="IPR020103">
    <property type="entry name" value="PsdUridine_synth_cat_dom_sf"/>
</dbReference>
<evidence type="ECO:0000313" key="7">
    <source>
        <dbReference type="EMBL" id="STO07962.1"/>
    </source>
</evidence>
<dbReference type="Gene3D" id="3.30.70.1560">
    <property type="entry name" value="Alpha-L RNA-binding motif"/>
    <property type="match status" value="1"/>
</dbReference>
<proteinExistence type="inferred from homology"/>
<dbReference type="GO" id="GO:0120159">
    <property type="term" value="F:rRNA pseudouridine synthase activity"/>
    <property type="evidence" value="ECO:0007669"/>
    <property type="project" value="UniProtKB-ARBA"/>
</dbReference>
<dbReference type="PANTHER" id="PTHR47683:SF2">
    <property type="entry name" value="RNA-BINDING S4 DOMAIN-CONTAINING PROTEIN"/>
    <property type="match status" value="1"/>
</dbReference>
<dbReference type="EC" id="5.4.99.-" evidence="5"/>
<dbReference type="GO" id="GO:0000455">
    <property type="term" value="P:enzyme-directed rRNA pseudouridine synthesis"/>
    <property type="evidence" value="ECO:0007669"/>
    <property type="project" value="UniProtKB-ARBA"/>
</dbReference>
<dbReference type="RefSeq" id="WP_024371591.1">
    <property type="nucleotide sequence ID" value="NZ_UGGP01000001.1"/>
</dbReference>
<dbReference type="FunFam" id="3.30.70.1560:FF:000001">
    <property type="entry name" value="Pseudouridine synthase"/>
    <property type="match status" value="1"/>
</dbReference>
<sequence length="252" mass="28477">MERLQKVIAQAGVASRRKAEEMILDGRVRVNGKVVRELGTKVGPKSEVEVDGVKIEQEEHVYYVLYKPSGYVSTVEDDKGRKVITDLVPPGARVFPVGRLDYNTTGLILLTNDGEFSNLMTHPKFKIPKRYVAKVKNIPSYIAIKELESGVELDDGYKTSSAKVRMKSVDHKKNTAIVELIISEGHNRQVRRMFEAIGSEVIKLKREQFGFLTLDGLTTGEWRELSRKEVSKLRELANPTVPPETRGKKKRK</sequence>
<dbReference type="OrthoDB" id="9807213at2"/>
<dbReference type="CDD" id="cd00165">
    <property type="entry name" value="S4"/>
    <property type="match status" value="1"/>
</dbReference>
<evidence type="ECO:0000256" key="2">
    <source>
        <dbReference type="ARBA" id="ARBA00022884"/>
    </source>
</evidence>
<dbReference type="InterPro" id="IPR042092">
    <property type="entry name" value="PsdUridine_s_RsuA/RluB/E/F_cat"/>
</dbReference>
<dbReference type="PANTHER" id="PTHR47683">
    <property type="entry name" value="PSEUDOURIDINE SYNTHASE FAMILY PROTEIN-RELATED"/>
    <property type="match status" value="1"/>
</dbReference>
<accession>A0A377FT17</accession>
<dbReference type="SMART" id="SM00363">
    <property type="entry name" value="S4"/>
    <property type="match status" value="1"/>
</dbReference>
<keyword evidence="2 4" id="KW-0694">RNA-binding</keyword>
<dbReference type="AlphaFoldDB" id="A0A377FT17"/>
<evidence type="ECO:0000256" key="4">
    <source>
        <dbReference type="PROSITE-ProRule" id="PRU00182"/>
    </source>
</evidence>
<dbReference type="InterPro" id="IPR050343">
    <property type="entry name" value="RsuA_PseudoU_synthase"/>
</dbReference>
<dbReference type="NCBIfam" id="TIGR00093">
    <property type="entry name" value="pseudouridine synthase"/>
    <property type="match status" value="1"/>
</dbReference>
<dbReference type="CDD" id="cd02870">
    <property type="entry name" value="PseudoU_synth_RsuA_like"/>
    <property type="match status" value="1"/>
</dbReference>
<dbReference type="GO" id="GO:0005829">
    <property type="term" value="C:cytosol"/>
    <property type="evidence" value="ECO:0007669"/>
    <property type="project" value="UniProtKB-ARBA"/>
</dbReference>
<dbReference type="GO" id="GO:0003723">
    <property type="term" value="F:RNA binding"/>
    <property type="evidence" value="ECO:0007669"/>
    <property type="project" value="UniProtKB-KW"/>
</dbReference>
<comment type="similarity">
    <text evidence="1 5">Belongs to the pseudouridine synthase RsuA family.</text>
</comment>
<feature type="domain" description="RNA-binding S4" evidence="6">
    <location>
        <begin position="2"/>
        <end position="59"/>
    </location>
</feature>
<evidence type="ECO:0000256" key="1">
    <source>
        <dbReference type="ARBA" id="ARBA00008348"/>
    </source>
</evidence>
<reference evidence="7 8" key="1">
    <citation type="submission" date="2018-06" db="EMBL/GenBank/DDBJ databases">
        <authorList>
            <consortium name="Pathogen Informatics"/>
            <person name="Doyle S."/>
        </authorList>
    </citation>
    <scope>NUCLEOTIDE SEQUENCE [LARGE SCALE GENOMIC DNA]</scope>
    <source>
        <strain evidence="7 8">NCTC13163</strain>
    </source>
</reference>
<dbReference type="SUPFAM" id="SSF55120">
    <property type="entry name" value="Pseudouridine synthase"/>
    <property type="match status" value="1"/>
</dbReference>
<dbReference type="Gene3D" id="3.30.70.580">
    <property type="entry name" value="Pseudouridine synthase I, catalytic domain, N-terminal subdomain"/>
    <property type="match status" value="1"/>
</dbReference>
<protein>
    <recommendedName>
        <fullName evidence="5">Pseudouridine synthase</fullName>
        <ecNumber evidence="5">5.4.99.-</ecNumber>
    </recommendedName>
</protein>
<dbReference type="PROSITE" id="PS01149">
    <property type="entry name" value="PSI_RSU"/>
    <property type="match status" value="1"/>
</dbReference>
<dbReference type="FunFam" id="3.10.290.10:FF:000003">
    <property type="entry name" value="Pseudouridine synthase"/>
    <property type="match status" value="1"/>
</dbReference>
<evidence type="ECO:0000313" key="8">
    <source>
        <dbReference type="Proteomes" id="UP000254060"/>
    </source>
</evidence>
<evidence type="ECO:0000256" key="5">
    <source>
        <dbReference type="RuleBase" id="RU003887"/>
    </source>
</evidence>
<dbReference type="InterPro" id="IPR020094">
    <property type="entry name" value="TruA/RsuA/RluB/E/F_N"/>
</dbReference>
<evidence type="ECO:0000259" key="6">
    <source>
        <dbReference type="SMART" id="SM00363"/>
    </source>
</evidence>
<dbReference type="InterPro" id="IPR036986">
    <property type="entry name" value="S4_RNA-bd_sf"/>
</dbReference>
<organism evidence="7 8">
    <name type="scientific">Exiguobacterium aurantiacum</name>
    <dbReference type="NCBI Taxonomy" id="33987"/>
    <lineage>
        <taxon>Bacteria</taxon>
        <taxon>Bacillati</taxon>
        <taxon>Bacillota</taxon>
        <taxon>Bacilli</taxon>
        <taxon>Bacillales</taxon>
        <taxon>Bacillales Family XII. Incertae Sedis</taxon>
        <taxon>Exiguobacterium</taxon>
    </lineage>
</organism>
<dbReference type="STRING" id="1397694.GCA_000702585_01827"/>
<evidence type="ECO:0000256" key="3">
    <source>
        <dbReference type="ARBA" id="ARBA00023235"/>
    </source>
</evidence>
<name>A0A377FT17_9BACL</name>
<dbReference type="Gene3D" id="3.10.290.10">
    <property type="entry name" value="RNA-binding S4 domain"/>
    <property type="match status" value="1"/>
</dbReference>
<dbReference type="InterPro" id="IPR000748">
    <property type="entry name" value="PsdUridine_synth_RsuA/RluB/E/F"/>
</dbReference>
<keyword evidence="3 5" id="KW-0413">Isomerase</keyword>
<dbReference type="Proteomes" id="UP000254060">
    <property type="component" value="Unassembled WGS sequence"/>
</dbReference>
<dbReference type="InterPro" id="IPR018496">
    <property type="entry name" value="PsdUridine_synth_RsuA/RluB_CS"/>
</dbReference>
<gene>
    <name evidence="7" type="primary">rluB</name>
    <name evidence="7" type="ORF">NCTC13163_01323</name>
</gene>
<dbReference type="InterPro" id="IPR006145">
    <property type="entry name" value="PsdUridine_synth_RsuA/RluA"/>
</dbReference>
<dbReference type="Pfam" id="PF00849">
    <property type="entry name" value="PseudoU_synth_2"/>
    <property type="match status" value="1"/>
</dbReference>
<dbReference type="EMBL" id="UGGP01000001">
    <property type="protein sequence ID" value="STO07962.1"/>
    <property type="molecule type" value="Genomic_DNA"/>
</dbReference>
<dbReference type="SUPFAM" id="SSF55174">
    <property type="entry name" value="Alpha-L RNA-binding motif"/>
    <property type="match status" value="1"/>
</dbReference>
<dbReference type="Pfam" id="PF01479">
    <property type="entry name" value="S4"/>
    <property type="match status" value="1"/>
</dbReference>
<dbReference type="PROSITE" id="PS50889">
    <property type="entry name" value="S4"/>
    <property type="match status" value="1"/>
</dbReference>
<dbReference type="InterPro" id="IPR002942">
    <property type="entry name" value="S4_RNA-bd"/>
</dbReference>